<dbReference type="EMBL" id="JAAVLX010000002">
    <property type="protein sequence ID" value="NOJ39061.1"/>
    <property type="molecule type" value="Genomic_DNA"/>
</dbReference>
<keyword evidence="2" id="KW-1185">Reference proteome</keyword>
<dbReference type="RefSeq" id="WP_171578326.1">
    <property type="nucleotide sequence ID" value="NZ_JAAVLX010000002.1"/>
</dbReference>
<name>A0A7Y4LUG0_9BRAD</name>
<reference evidence="1 2" key="1">
    <citation type="submission" date="2020-03" db="EMBL/GenBank/DDBJ databases">
        <title>Bradyrhizobium diversity isolated from nodules of Indigofera sp.</title>
        <authorList>
            <person name="Klepa M."/>
            <person name="Helene L."/>
            <person name="Hungria M."/>
        </authorList>
    </citation>
    <scope>NUCLEOTIDE SEQUENCE [LARGE SCALE GENOMIC DNA]</scope>
    <source>
        <strain evidence="1 2">WSM 1791</strain>
    </source>
</reference>
<protein>
    <submittedName>
        <fullName evidence="1">Uncharacterized protein</fullName>
    </submittedName>
</protein>
<dbReference type="Proteomes" id="UP000544122">
    <property type="component" value="Unassembled WGS sequence"/>
</dbReference>
<sequence length="120" mass="12945">MPSMISVGRNGWLPKLGELVFAPVATVEQEILAGNAAAVSRVRSVDSTPLSRAKHAQGDVVSALKKASGLIPFLLWIGSGDQSKESNFVVTPDGERNLYIEAIDLGYWFEWKSAPGQSRC</sequence>
<proteinExistence type="predicted"/>
<accession>A0A7Y4LUG0</accession>
<comment type="caution">
    <text evidence="1">The sequence shown here is derived from an EMBL/GenBank/DDBJ whole genome shotgun (WGS) entry which is preliminary data.</text>
</comment>
<dbReference type="AlphaFoldDB" id="A0A7Y4LUG0"/>
<evidence type="ECO:0000313" key="1">
    <source>
        <dbReference type="EMBL" id="NOJ39061.1"/>
    </source>
</evidence>
<gene>
    <name evidence="1" type="ORF">HCN58_05470</name>
</gene>
<organism evidence="1 2">
    <name type="scientific">Bradyrhizobium australiense</name>
    <dbReference type="NCBI Taxonomy" id="2721161"/>
    <lineage>
        <taxon>Bacteria</taxon>
        <taxon>Pseudomonadati</taxon>
        <taxon>Pseudomonadota</taxon>
        <taxon>Alphaproteobacteria</taxon>
        <taxon>Hyphomicrobiales</taxon>
        <taxon>Nitrobacteraceae</taxon>
        <taxon>Bradyrhizobium</taxon>
    </lineage>
</organism>
<evidence type="ECO:0000313" key="2">
    <source>
        <dbReference type="Proteomes" id="UP000544122"/>
    </source>
</evidence>